<name>A0ABS9CKH7_9FIRM</name>
<dbReference type="RefSeq" id="WP_235322653.1">
    <property type="nucleotide sequence ID" value="NZ_JAFBIT010000001.1"/>
</dbReference>
<dbReference type="PANTHER" id="PTHR30627">
    <property type="entry name" value="PEPTIDOGLYCAN D,D-TRANSPEPTIDASE"/>
    <property type="match status" value="1"/>
</dbReference>
<sequence>MSTRRIIFAYSFVMFFLVIALLGTASAALGGSTYTEAVGRQSMYTLNVSKARGTIYDRKMRPLTNASEKFIAAVIPSVESISRLKAVTKEEQREELRTALENGKPFLTEVTSPVNSDGVATFTVYERYADAQPAANLIGYLENGTSGADGIEKSFDRILSENNGEIQITFTIDALGQAISGEAMQVENTYRIADGGIVLTLDREIQAALEEACRSIQKGAAVVLDCASGEILASASFPAVNPNHLDDCMENPDAPFVNRALSAYAPGSVFKLFVAAAALEEGVDYQAEYLCDGSITVDGMEFSCYDGKAHGAVNMHTALRKSCNGYFVKLLEKIGPESVLRMVRTLGFGSSLELAEGLCSDAGTLPTAQTLENARARANFSFGQGETTVTPLQLAAAVNAIAADGIYTKPQVFLGTADTNLDVLEAEKNEGCKVMEPTTANRIRAYMESTARFGTARYGAPENCTCGIKTGTAQTGVHAENGEEILNYWYAGYLCDADDNPAVTLVILEETAGESHAAEAFRKTGETLVDFI</sequence>
<dbReference type="InterPro" id="IPR036138">
    <property type="entry name" value="PBP_dimer_sf"/>
</dbReference>
<keyword evidence="5" id="KW-0378">Hydrolase</keyword>
<comment type="catalytic activity">
    <reaction evidence="1">
        <text>a beta-lactam + H2O = a substituted beta-amino acid</text>
        <dbReference type="Rhea" id="RHEA:20401"/>
        <dbReference type="ChEBI" id="CHEBI:15377"/>
        <dbReference type="ChEBI" id="CHEBI:35627"/>
        <dbReference type="ChEBI" id="CHEBI:140347"/>
        <dbReference type="EC" id="3.5.2.6"/>
    </reaction>
</comment>
<dbReference type="EC" id="3.5.2.6" evidence="3"/>
<evidence type="ECO:0000313" key="8">
    <source>
        <dbReference type="EMBL" id="MCF2651641.1"/>
    </source>
</evidence>
<dbReference type="InterPro" id="IPR012338">
    <property type="entry name" value="Beta-lactam/transpept-like"/>
</dbReference>
<dbReference type="SUPFAM" id="SSF56601">
    <property type="entry name" value="beta-lactamase/transpeptidase-like"/>
    <property type="match status" value="1"/>
</dbReference>
<evidence type="ECO:0000256" key="4">
    <source>
        <dbReference type="ARBA" id="ARBA00022729"/>
    </source>
</evidence>
<evidence type="ECO:0000259" key="7">
    <source>
        <dbReference type="Pfam" id="PF00905"/>
    </source>
</evidence>
<comment type="caution">
    <text evidence="8">The sequence shown here is derived from an EMBL/GenBank/DDBJ whole genome shotgun (WGS) entry which is preliminary data.</text>
</comment>
<evidence type="ECO:0000256" key="3">
    <source>
        <dbReference type="ARBA" id="ARBA00012865"/>
    </source>
</evidence>
<evidence type="ECO:0000256" key="6">
    <source>
        <dbReference type="ARBA" id="ARBA00023251"/>
    </source>
</evidence>
<evidence type="ECO:0000313" key="9">
    <source>
        <dbReference type="Proteomes" id="UP001299220"/>
    </source>
</evidence>
<evidence type="ECO:0000256" key="5">
    <source>
        <dbReference type="ARBA" id="ARBA00022801"/>
    </source>
</evidence>
<dbReference type="PANTHER" id="PTHR30627:SF6">
    <property type="entry name" value="BETA-LACTAMASE YBXI-RELATED"/>
    <property type="match status" value="1"/>
</dbReference>
<dbReference type="Gene3D" id="3.40.710.10">
    <property type="entry name" value="DD-peptidase/beta-lactamase superfamily"/>
    <property type="match status" value="1"/>
</dbReference>
<keyword evidence="6" id="KW-0046">Antibiotic resistance</keyword>
<keyword evidence="9" id="KW-1185">Reference proteome</keyword>
<organism evidence="8 9">
    <name type="scientific">Anaeromassilibacillus senegalensis</name>
    <dbReference type="NCBI Taxonomy" id="1673717"/>
    <lineage>
        <taxon>Bacteria</taxon>
        <taxon>Bacillati</taxon>
        <taxon>Bacillota</taxon>
        <taxon>Clostridia</taxon>
        <taxon>Eubacteriales</taxon>
        <taxon>Acutalibacteraceae</taxon>
        <taxon>Anaeromassilibacillus</taxon>
    </lineage>
</organism>
<dbReference type="InterPro" id="IPR001460">
    <property type="entry name" value="PCN-bd_Tpept"/>
</dbReference>
<proteinExistence type="inferred from homology"/>
<evidence type="ECO:0000256" key="1">
    <source>
        <dbReference type="ARBA" id="ARBA00001526"/>
    </source>
</evidence>
<reference evidence="8 9" key="1">
    <citation type="submission" date="2020-12" db="EMBL/GenBank/DDBJ databases">
        <title>Whole genome sequences of gut porcine anaerobes.</title>
        <authorList>
            <person name="Kubasova T."/>
            <person name="Jahodarova E."/>
            <person name="Rychlik I."/>
        </authorList>
    </citation>
    <scope>NUCLEOTIDE SEQUENCE [LARGE SCALE GENOMIC DNA]</scope>
    <source>
        <strain evidence="8 9">An867</strain>
    </source>
</reference>
<feature type="domain" description="Penicillin-binding protein transpeptidase" evidence="7">
    <location>
        <begin position="219"/>
        <end position="523"/>
    </location>
</feature>
<dbReference type="Proteomes" id="UP001299220">
    <property type="component" value="Unassembled WGS sequence"/>
</dbReference>
<evidence type="ECO:0000256" key="2">
    <source>
        <dbReference type="ARBA" id="ARBA00007898"/>
    </source>
</evidence>
<gene>
    <name evidence="8" type="ORF">JQM67_03405</name>
</gene>
<dbReference type="InterPro" id="IPR050515">
    <property type="entry name" value="Beta-lactam/transpept"/>
</dbReference>
<protein>
    <recommendedName>
        <fullName evidence="3">beta-lactamase</fullName>
        <ecNumber evidence="3">3.5.2.6</ecNumber>
    </recommendedName>
</protein>
<comment type="similarity">
    <text evidence="2">Belongs to the class-D beta-lactamase family.</text>
</comment>
<dbReference type="SUPFAM" id="SSF56519">
    <property type="entry name" value="Penicillin binding protein dimerisation domain"/>
    <property type="match status" value="1"/>
</dbReference>
<dbReference type="Pfam" id="PF00905">
    <property type="entry name" value="Transpeptidase"/>
    <property type="match status" value="1"/>
</dbReference>
<keyword evidence="4" id="KW-0732">Signal</keyword>
<dbReference type="EMBL" id="JAFBIT010000001">
    <property type="protein sequence ID" value="MCF2651641.1"/>
    <property type="molecule type" value="Genomic_DNA"/>
</dbReference>
<accession>A0ABS9CKH7</accession>
<dbReference type="Gene3D" id="3.90.1310.10">
    <property type="entry name" value="Penicillin-binding protein 2a (Domain 2)"/>
    <property type="match status" value="1"/>
</dbReference>